<feature type="region of interest" description="Disordered" evidence="1">
    <location>
        <begin position="218"/>
        <end position="323"/>
    </location>
</feature>
<dbReference type="GeneID" id="68118791"/>
<evidence type="ECO:0000313" key="3">
    <source>
        <dbReference type="EMBL" id="KAF0982646.1"/>
    </source>
</evidence>
<dbReference type="VEuPathDB" id="AmoebaDB:NF0097110"/>
<dbReference type="AlphaFoldDB" id="A0A6A5C4H5"/>
<organism evidence="3 4">
    <name type="scientific">Naegleria fowleri</name>
    <name type="common">Brain eating amoeba</name>
    <dbReference type="NCBI Taxonomy" id="5763"/>
    <lineage>
        <taxon>Eukaryota</taxon>
        <taxon>Discoba</taxon>
        <taxon>Heterolobosea</taxon>
        <taxon>Tetramitia</taxon>
        <taxon>Eutetramitia</taxon>
        <taxon>Vahlkampfiidae</taxon>
        <taxon>Naegleria</taxon>
    </lineage>
</organism>
<dbReference type="InterPro" id="IPR036305">
    <property type="entry name" value="RGS_sf"/>
</dbReference>
<evidence type="ECO:0000256" key="1">
    <source>
        <dbReference type="SAM" id="MobiDB-lite"/>
    </source>
</evidence>
<dbReference type="PROSITE" id="PS50132">
    <property type="entry name" value="RGS"/>
    <property type="match status" value="1"/>
</dbReference>
<proteinExistence type="predicted"/>
<dbReference type="Gene3D" id="3.40.30.10">
    <property type="entry name" value="Glutaredoxin"/>
    <property type="match status" value="1"/>
</dbReference>
<dbReference type="OMA" id="IRISCIC"/>
<dbReference type="InterPro" id="IPR044926">
    <property type="entry name" value="RGS_subdomain_2"/>
</dbReference>
<dbReference type="SMART" id="SM00315">
    <property type="entry name" value="RGS"/>
    <property type="match status" value="1"/>
</dbReference>
<dbReference type="Pfam" id="PF00615">
    <property type="entry name" value="RGS"/>
    <property type="match status" value="1"/>
</dbReference>
<dbReference type="Gene3D" id="1.10.167.10">
    <property type="entry name" value="Regulator of G-protein Signalling 4, domain 2"/>
    <property type="match status" value="1"/>
</dbReference>
<dbReference type="VEuPathDB" id="AmoebaDB:NF0097120"/>
<dbReference type="InterPro" id="IPR016137">
    <property type="entry name" value="RGS"/>
</dbReference>
<dbReference type="SUPFAM" id="SSF48097">
    <property type="entry name" value="Regulator of G-protein signaling, RGS"/>
    <property type="match status" value="1"/>
</dbReference>
<accession>A0A6A5C4H5</accession>
<dbReference type="Proteomes" id="UP000444721">
    <property type="component" value="Unassembled WGS sequence"/>
</dbReference>
<keyword evidence="4" id="KW-1185">Reference proteome</keyword>
<dbReference type="EMBL" id="VFQX01000009">
    <property type="protein sequence ID" value="KAF0982646.1"/>
    <property type="molecule type" value="Genomic_DNA"/>
</dbReference>
<dbReference type="VEuPathDB" id="AmoebaDB:FDP41_011576"/>
<evidence type="ECO:0000313" key="4">
    <source>
        <dbReference type="Proteomes" id="UP000444721"/>
    </source>
</evidence>
<feature type="domain" description="RGS" evidence="2">
    <location>
        <begin position="439"/>
        <end position="583"/>
    </location>
</feature>
<dbReference type="OrthoDB" id="199677at2759"/>
<evidence type="ECO:0000259" key="2">
    <source>
        <dbReference type="PROSITE" id="PS50132"/>
    </source>
</evidence>
<comment type="caution">
    <text evidence="3">The sequence shown here is derived from an EMBL/GenBank/DDBJ whole genome shotgun (WGS) entry which is preliminary data.</text>
</comment>
<dbReference type="InterPro" id="IPR036249">
    <property type="entry name" value="Thioredoxin-like_sf"/>
</dbReference>
<dbReference type="RefSeq" id="XP_044567359.1">
    <property type="nucleotide sequence ID" value="XM_044701999.1"/>
</dbReference>
<name>A0A6A5C4H5_NAEFO</name>
<sequence length="590" mass="68382">MIHLLDTFPADAMIAHETIQSIMTRMETSNTNQPIRNVLQLSHQHHVLLIFRRFVSFGGCSFCNRRTMELLEFYRSLTQLNILPVVVYPESKEKGEKFFNGLDVPELVQIPRVADPDSEFTSAFQVNTSPYSKKDYLTYLLPQLLLAKKDGFSQRELLLQRSHYEGKSLDIRPTLFLLREGRVVFEWRLNYADHCTEIIHDLILLIKVNNGVSERILREEEEEEHEKSSSSSLTNSMTPQQYSQRSSSSQQDLIEVRVQERPAMNESSIESREETPQTTFNEGVVVIPNPNVDISQHKETPESMGGSSAPEVELNPSTPEELSSQILDESLQNDSPHITTEQAIIPSSMIDPSPFVHSEFIAITKDVPKYRRIPSSPLVQVISSEMKEQEQSERTKRAKRILERQRRHEVSTSSNERSRTIRISCICSFDSVEMDASIDLRSVLNDSKKRRYFKLFSHYEYNAENLLFWEEVHVYYKPNAYISKYGKAKKLAHSIGQQFLFDSSSVLFINTNDKLREEVRTQMKRLFKYHNTHEVKHLSSEEQVQFNALAPLLFDSILNEMMTQVLPDMFVRFKVSPLFNEMEHKTNLSK</sequence>
<feature type="compositionally biased region" description="Low complexity" evidence="1">
    <location>
        <begin position="240"/>
        <end position="251"/>
    </location>
</feature>
<dbReference type="VEuPathDB" id="AmoebaDB:NfTy_018000"/>
<gene>
    <name evidence="3" type="ORF">FDP41_011576</name>
</gene>
<dbReference type="SUPFAM" id="SSF52833">
    <property type="entry name" value="Thioredoxin-like"/>
    <property type="match status" value="1"/>
</dbReference>
<protein>
    <recommendedName>
        <fullName evidence="2">RGS domain-containing protein</fullName>
    </recommendedName>
</protein>
<reference evidence="3 4" key="1">
    <citation type="journal article" date="2019" name="Sci. Rep.">
        <title>Nanopore sequencing improves the draft genome of the human pathogenic amoeba Naegleria fowleri.</title>
        <authorList>
            <person name="Liechti N."/>
            <person name="Schurch N."/>
            <person name="Bruggmann R."/>
            <person name="Wittwer M."/>
        </authorList>
    </citation>
    <scope>NUCLEOTIDE SEQUENCE [LARGE SCALE GENOMIC DNA]</scope>
    <source>
        <strain evidence="3 4">ATCC 30894</strain>
    </source>
</reference>